<reference evidence="14" key="2">
    <citation type="journal article" date="2007" name="PLoS Biol.">
        <title>Survey sequencing and comparative analysis of the elephant shark (Callorhinchus milii) genome.</title>
        <authorList>
            <person name="Venkatesh B."/>
            <person name="Kirkness E.F."/>
            <person name="Loh Y.H."/>
            <person name="Halpern A.L."/>
            <person name="Lee A.P."/>
            <person name="Johnson J."/>
            <person name="Dandona N."/>
            <person name="Viswanathan L.D."/>
            <person name="Tay A."/>
            <person name="Venter J.C."/>
            <person name="Strausberg R.L."/>
            <person name="Brenner S."/>
        </authorList>
    </citation>
    <scope>NUCLEOTIDE SEQUENCE [LARGE SCALE GENOMIC DNA]</scope>
</reference>
<dbReference type="InterPro" id="IPR000276">
    <property type="entry name" value="GPCR_Rhodpsn"/>
</dbReference>
<feature type="transmembrane region" description="Helical" evidence="11">
    <location>
        <begin position="194"/>
        <end position="212"/>
    </location>
</feature>
<evidence type="ECO:0000256" key="2">
    <source>
        <dbReference type="ARBA" id="ARBA00022475"/>
    </source>
</evidence>
<evidence type="ECO:0000256" key="7">
    <source>
        <dbReference type="ARBA" id="ARBA00023157"/>
    </source>
</evidence>
<dbReference type="AlphaFoldDB" id="A0A4W3JPI1"/>
<evidence type="ECO:0000259" key="12">
    <source>
        <dbReference type="PROSITE" id="PS50262"/>
    </source>
</evidence>
<comment type="subcellular location">
    <subcellularLocation>
        <location evidence="1">Cell membrane</location>
        <topology evidence="1">Multi-pass membrane protein</topology>
    </subcellularLocation>
</comment>
<keyword evidence="8" id="KW-0675">Receptor</keyword>
<dbReference type="InterPro" id="IPR017452">
    <property type="entry name" value="GPCR_Rhodpsn_7TM"/>
</dbReference>
<keyword evidence="5" id="KW-0297">G-protein coupled receptor</keyword>
<reference evidence="14" key="1">
    <citation type="journal article" date="2006" name="Science">
        <title>Ancient noncoding elements conserved in the human genome.</title>
        <authorList>
            <person name="Venkatesh B."/>
            <person name="Kirkness E.F."/>
            <person name="Loh Y.H."/>
            <person name="Halpern A.L."/>
            <person name="Lee A.P."/>
            <person name="Johnson J."/>
            <person name="Dandona N."/>
            <person name="Viswanathan L.D."/>
            <person name="Tay A."/>
            <person name="Venter J.C."/>
            <person name="Strausberg R.L."/>
            <person name="Brenner S."/>
        </authorList>
    </citation>
    <scope>NUCLEOTIDE SEQUENCE [LARGE SCALE GENOMIC DNA]</scope>
</reference>
<organism evidence="13 14">
    <name type="scientific">Callorhinchus milii</name>
    <name type="common">Ghost shark</name>
    <dbReference type="NCBI Taxonomy" id="7868"/>
    <lineage>
        <taxon>Eukaryota</taxon>
        <taxon>Metazoa</taxon>
        <taxon>Chordata</taxon>
        <taxon>Craniata</taxon>
        <taxon>Vertebrata</taxon>
        <taxon>Chondrichthyes</taxon>
        <taxon>Holocephali</taxon>
        <taxon>Chimaeriformes</taxon>
        <taxon>Callorhinchidae</taxon>
        <taxon>Callorhinchus</taxon>
    </lineage>
</organism>
<protein>
    <recommendedName>
        <fullName evidence="12">G-protein coupled receptors family 1 profile domain-containing protein</fullName>
    </recommendedName>
</protein>
<dbReference type="Gene3D" id="1.20.1070.10">
    <property type="entry name" value="Rhodopsin 7-helix transmembrane proteins"/>
    <property type="match status" value="1"/>
</dbReference>
<keyword evidence="4 11" id="KW-1133">Transmembrane helix</keyword>
<evidence type="ECO:0000256" key="10">
    <source>
        <dbReference type="ARBA" id="ARBA00023224"/>
    </source>
</evidence>
<dbReference type="PROSITE" id="PS50262">
    <property type="entry name" value="G_PROTEIN_RECEP_F1_2"/>
    <property type="match status" value="1"/>
</dbReference>
<feature type="domain" description="G-protein coupled receptors family 1 profile" evidence="12">
    <location>
        <begin position="79"/>
        <end position="207"/>
    </location>
</feature>
<evidence type="ECO:0000256" key="9">
    <source>
        <dbReference type="ARBA" id="ARBA00023180"/>
    </source>
</evidence>
<dbReference type="Proteomes" id="UP000314986">
    <property type="component" value="Unassembled WGS sequence"/>
</dbReference>
<feature type="transmembrane region" description="Helical" evidence="11">
    <location>
        <begin position="106"/>
        <end position="131"/>
    </location>
</feature>
<evidence type="ECO:0000256" key="6">
    <source>
        <dbReference type="ARBA" id="ARBA00023136"/>
    </source>
</evidence>
<name>A0A4W3JPI1_CALMI</name>
<dbReference type="InParanoid" id="A0A4W3JPI1"/>
<dbReference type="Pfam" id="PF00001">
    <property type="entry name" value="7tm_1"/>
    <property type="match status" value="1"/>
</dbReference>
<reference evidence="13" key="5">
    <citation type="submission" date="2025-09" db="UniProtKB">
        <authorList>
            <consortium name="Ensembl"/>
        </authorList>
    </citation>
    <scope>IDENTIFICATION</scope>
</reference>
<evidence type="ECO:0000256" key="5">
    <source>
        <dbReference type="ARBA" id="ARBA00023040"/>
    </source>
</evidence>
<evidence type="ECO:0000256" key="4">
    <source>
        <dbReference type="ARBA" id="ARBA00022989"/>
    </source>
</evidence>
<keyword evidence="6 11" id="KW-0472">Membrane</keyword>
<keyword evidence="9" id="KW-0325">Glycoprotein</keyword>
<evidence type="ECO:0000256" key="3">
    <source>
        <dbReference type="ARBA" id="ARBA00022692"/>
    </source>
</evidence>
<proteinExistence type="predicted"/>
<evidence type="ECO:0000313" key="14">
    <source>
        <dbReference type="Proteomes" id="UP000314986"/>
    </source>
</evidence>
<dbReference type="GO" id="GO:0005886">
    <property type="term" value="C:plasma membrane"/>
    <property type="evidence" value="ECO:0007669"/>
    <property type="project" value="UniProtKB-SubCell"/>
</dbReference>
<keyword evidence="7" id="KW-1015">Disulfide bond</keyword>
<keyword evidence="3 11" id="KW-0812">Transmembrane</keyword>
<keyword evidence="2" id="KW-1003">Cell membrane</keyword>
<evidence type="ECO:0000313" key="13">
    <source>
        <dbReference type="Ensembl" id="ENSCMIP00000033940.1"/>
    </source>
</evidence>
<dbReference type="GO" id="GO:0004930">
    <property type="term" value="F:G protein-coupled receptor activity"/>
    <property type="evidence" value="ECO:0007669"/>
    <property type="project" value="UniProtKB-KW"/>
</dbReference>
<evidence type="ECO:0000256" key="1">
    <source>
        <dbReference type="ARBA" id="ARBA00004651"/>
    </source>
</evidence>
<feature type="transmembrane region" description="Helical" evidence="11">
    <location>
        <begin position="151"/>
        <end position="173"/>
    </location>
</feature>
<dbReference type="PANTHER" id="PTHR24234">
    <property type="entry name" value="LYSOPHOSPHATIDIC ACID RECEPTOR 5/SPHINGOSYLPHOSPHORYLCHOLINE RECEPTOR"/>
    <property type="match status" value="1"/>
</dbReference>
<keyword evidence="10" id="KW-0807">Transducer</keyword>
<sequence length="269" mass="30364">SYHVFQTGVTVCLVGEMQQPIAHGSVPTNSRGLSHQIICIYFDGMITSGKAIRQSTNNRGFPTYLPLGKQRKASVDPAFLCCISVDRYLAVAHPLKYPSLRTVRTAFLVSGICWAAELVCHTLLLVSHNAFSSFYTLKVYEDTIPMPQPMVLEYTVRFISGFCLPLILMLFSSQRIFNAVKHSVSTLDSEKSKIGKLLLILILVYFVSLVQTQRAEWPPSALQISLTSNVRWPHYTIQIHIYTAPFTSQRLRNRDGQPNWGSNWSKCYV</sequence>
<keyword evidence="14" id="KW-1185">Reference proteome</keyword>
<reference evidence="13" key="4">
    <citation type="submission" date="2025-08" db="UniProtKB">
        <authorList>
            <consortium name="Ensembl"/>
        </authorList>
    </citation>
    <scope>IDENTIFICATION</scope>
</reference>
<accession>A0A4W3JPI1</accession>
<reference evidence="14" key="3">
    <citation type="journal article" date="2014" name="Nature">
        <title>Elephant shark genome provides unique insights into gnathostome evolution.</title>
        <authorList>
            <consortium name="International Elephant Shark Genome Sequencing Consortium"/>
            <person name="Venkatesh B."/>
            <person name="Lee A.P."/>
            <person name="Ravi V."/>
            <person name="Maurya A.K."/>
            <person name="Lian M.M."/>
            <person name="Swann J.B."/>
            <person name="Ohta Y."/>
            <person name="Flajnik M.F."/>
            <person name="Sutoh Y."/>
            <person name="Kasahara M."/>
            <person name="Hoon S."/>
            <person name="Gangu V."/>
            <person name="Roy S.W."/>
            <person name="Irimia M."/>
            <person name="Korzh V."/>
            <person name="Kondrychyn I."/>
            <person name="Lim Z.W."/>
            <person name="Tay B.H."/>
            <person name="Tohari S."/>
            <person name="Kong K.W."/>
            <person name="Ho S."/>
            <person name="Lorente-Galdos B."/>
            <person name="Quilez J."/>
            <person name="Marques-Bonet T."/>
            <person name="Raney B.J."/>
            <person name="Ingham P.W."/>
            <person name="Tay A."/>
            <person name="Hillier L.W."/>
            <person name="Minx P."/>
            <person name="Boehm T."/>
            <person name="Wilson R.K."/>
            <person name="Brenner S."/>
            <person name="Warren W.C."/>
        </authorList>
    </citation>
    <scope>NUCLEOTIDE SEQUENCE [LARGE SCALE GENOMIC DNA]</scope>
</reference>
<evidence type="ECO:0000256" key="11">
    <source>
        <dbReference type="SAM" id="Phobius"/>
    </source>
</evidence>
<evidence type="ECO:0000256" key="8">
    <source>
        <dbReference type="ARBA" id="ARBA00023170"/>
    </source>
</evidence>
<dbReference type="Ensembl" id="ENSCMIT00000034453.1">
    <property type="protein sequence ID" value="ENSCMIP00000033940.1"/>
    <property type="gene ID" value="ENSCMIG00000014444.1"/>
</dbReference>
<dbReference type="SUPFAM" id="SSF81321">
    <property type="entry name" value="Family A G protein-coupled receptor-like"/>
    <property type="match status" value="1"/>
</dbReference>